<dbReference type="AlphaFoldDB" id="A0A0N4WFF4"/>
<reference evidence="1 2" key="2">
    <citation type="submission" date="2018-11" db="EMBL/GenBank/DDBJ databases">
        <authorList>
            <consortium name="Pathogen Informatics"/>
        </authorList>
    </citation>
    <scope>NUCLEOTIDE SEQUENCE [LARGE SCALE GENOMIC DNA]</scope>
    <source>
        <strain evidence="1 2">MHpl1</strain>
    </source>
</reference>
<evidence type="ECO:0000313" key="2">
    <source>
        <dbReference type="Proteomes" id="UP000268014"/>
    </source>
</evidence>
<dbReference type="Proteomes" id="UP000268014">
    <property type="component" value="Unassembled WGS sequence"/>
</dbReference>
<accession>A0A0N4WFF4</accession>
<gene>
    <name evidence="1" type="ORF">HPLM_LOCUS9437</name>
</gene>
<evidence type="ECO:0000313" key="1">
    <source>
        <dbReference type="EMBL" id="VDO37489.1"/>
    </source>
</evidence>
<reference evidence="3" key="1">
    <citation type="submission" date="2017-02" db="UniProtKB">
        <authorList>
            <consortium name="WormBaseParasite"/>
        </authorList>
    </citation>
    <scope>IDENTIFICATION</scope>
</reference>
<dbReference type="WBParaSite" id="HPLM_0000944501-mRNA-1">
    <property type="protein sequence ID" value="HPLM_0000944501-mRNA-1"/>
    <property type="gene ID" value="HPLM_0000944501"/>
</dbReference>
<sequence>IRPSRLTVCRCCSGSTVDLSDEANVCHVAAHRWMKDEPPTVQTEKRNHYGCQFVAFVRLLASVRSLLREHDFHDTNDQC</sequence>
<name>A0A0N4WFF4_HAEPC</name>
<proteinExistence type="predicted"/>
<dbReference type="EMBL" id="UZAF01017062">
    <property type="protein sequence ID" value="VDO37489.1"/>
    <property type="molecule type" value="Genomic_DNA"/>
</dbReference>
<protein>
    <submittedName>
        <fullName evidence="3">Secreted protein</fullName>
    </submittedName>
</protein>
<keyword evidence="2" id="KW-1185">Reference proteome</keyword>
<organism evidence="3">
    <name type="scientific">Haemonchus placei</name>
    <name type="common">Barber's pole worm</name>
    <dbReference type="NCBI Taxonomy" id="6290"/>
    <lineage>
        <taxon>Eukaryota</taxon>
        <taxon>Metazoa</taxon>
        <taxon>Ecdysozoa</taxon>
        <taxon>Nematoda</taxon>
        <taxon>Chromadorea</taxon>
        <taxon>Rhabditida</taxon>
        <taxon>Rhabditina</taxon>
        <taxon>Rhabditomorpha</taxon>
        <taxon>Strongyloidea</taxon>
        <taxon>Trichostrongylidae</taxon>
        <taxon>Haemonchus</taxon>
    </lineage>
</organism>
<evidence type="ECO:0000313" key="3">
    <source>
        <dbReference type="WBParaSite" id="HPLM_0000944501-mRNA-1"/>
    </source>
</evidence>